<accession>A0A1R3GYU6</accession>
<dbReference type="Proteomes" id="UP000188268">
    <property type="component" value="Unassembled WGS sequence"/>
</dbReference>
<protein>
    <submittedName>
        <fullName evidence="1">Uncharacterized protein</fullName>
    </submittedName>
</protein>
<evidence type="ECO:0000313" key="1">
    <source>
        <dbReference type="EMBL" id="OMO63294.1"/>
    </source>
</evidence>
<comment type="caution">
    <text evidence="1">The sequence shown here is derived from an EMBL/GenBank/DDBJ whole genome shotgun (WGS) entry which is preliminary data.</text>
</comment>
<proteinExistence type="predicted"/>
<sequence length="36" mass="3918">ALQASPFLNGANVRGQYVTPSLFSLADPKIPKPKYK</sequence>
<dbReference type="Gramene" id="OMO63294">
    <property type="protein sequence ID" value="OMO63294"/>
    <property type="gene ID" value="CCACVL1_22422"/>
</dbReference>
<keyword evidence="2" id="KW-1185">Reference proteome</keyword>
<name>A0A1R3GYU6_COCAP</name>
<reference evidence="1 2" key="1">
    <citation type="submission" date="2013-09" db="EMBL/GenBank/DDBJ databases">
        <title>Corchorus capsularis genome sequencing.</title>
        <authorList>
            <person name="Alam M."/>
            <person name="Haque M.S."/>
            <person name="Islam M.S."/>
            <person name="Emdad E.M."/>
            <person name="Islam M.M."/>
            <person name="Ahmed B."/>
            <person name="Halim A."/>
            <person name="Hossen Q.M.M."/>
            <person name="Hossain M.Z."/>
            <person name="Ahmed R."/>
            <person name="Khan M.M."/>
            <person name="Islam R."/>
            <person name="Rashid M.M."/>
            <person name="Khan S.A."/>
            <person name="Rahman M.S."/>
            <person name="Alam M."/>
        </authorList>
    </citation>
    <scope>NUCLEOTIDE SEQUENCE [LARGE SCALE GENOMIC DNA]</scope>
    <source>
        <strain evidence="2">cv. CVL-1</strain>
        <tissue evidence="1">Whole seedling</tissue>
    </source>
</reference>
<dbReference type="AlphaFoldDB" id="A0A1R3GYU6"/>
<evidence type="ECO:0000313" key="2">
    <source>
        <dbReference type="Proteomes" id="UP000188268"/>
    </source>
</evidence>
<feature type="non-terminal residue" evidence="1">
    <location>
        <position position="1"/>
    </location>
</feature>
<organism evidence="1 2">
    <name type="scientific">Corchorus capsularis</name>
    <name type="common">Jute</name>
    <dbReference type="NCBI Taxonomy" id="210143"/>
    <lineage>
        <taxon>Eukaryota</taxon>
        <taxon>Viridiplantae</taxon>
        <taxon>Streptophyta</taxon>
        <taxon>Embryophyta</taxon>
        <taxon>Tracheophyta</taxon>
        <taxon>Spermatophyta</taxon>
        <taxon>Magnoliopsida</taxon>
        <taxon>eudicotyledons</taxon>
        <taxon>Gunneridae</taxon>
        <taxon>Pentapetalae</taxon>
        <taxon>rosids</taxon>
        <taxon>malvids</taxon>
        <taxon>Malvales</taxon>
        <taxon>Malvaceae</taxon>
        <taxon>Grewioideae</taxon>
        <taxon>Apeibeae</taxon>
        <taxon>Corchorus</taxon>
    </lineage>
</organism>
<gene>
    <name evidence="1" type="ORF">CCACVL1_22422</name>
</gene>
<dbReference type="EMBL" id="AWWV01012976">
    <property type="protein sequence ID" value="OMO63294.1"/>
    <property type="molecule type" value="Genomic_DNA"/>
</dbReference>